<gene>
    <name evidence="3" type="ORF">SINV_12068</name>
</gene>
<dbReference type="InterPro" id="IPR031961">
    <property type="entry name" value="DUF4780"/>
</dbReference>
<dbReference type="HOGENOM" id="CLU_1485653_0_0_1"/>
<feature type="chain" id="PRO_5003242431" description="DUF4780 domain-containing protein" evidence="1">
    <location>
        <begin position="26"/>
        <end position="182"/>
    </location>
</feature>
<proteinExistence type="predicted"/>
<dbReference type="AlphaFoldDB" id="E9J6C5"/>
<feature type="non-terminal residue" evidence="3">
    <location>
        <position position="1"/>
    </location>
</feature>
<evidence type="ECO:0000313" key="3">
    <source>
        <dbReference type="EMBL" id="EFZ11630.1"/>
    </source>
</evidence>
<organism>
    <name type="scientific">Solenopsis invicta</name>
    <name type="common">Red imported fire ant</name>
    <name type="synonym">Solenopsis wagneri</name>
    <dbReference type="NCBI Taxonomy" id="13686"/>
    <lineage>
        <taxon>Eukaryota</taxon>
        <taxon>Metazoa</taxon>
        <taxon>Ecdysozoa</taxon>
        <taxon>Arthropoda</taxon>
        <taxon>Hexapoda</taxon>
        <taxon>Insecta</taxon>
        <taxon>Pterygota</taxon>
        <taxon>Neoptera</taxon>
        <taxon>Endopterygota</taxon>
        <taxon>Hymenoptera</taxon>
        <taxon>Apocrita</taxon>
        <taxon>Aculeata</taxon>
        <taxon>Formicoidea</taxon>
        <taxon>Formicidae</taxon>
        <taxon>Myrmicinae</taxon>
        <taxon>Solenopsis</taxon>
    </lineage>
</organism>
<keyword evidence="1" id="KW-0732">Signal</keyword>
<dbReference type="Pfam" id="PF16012">
    <property type="entry name" value="DUF4780"/>
    <property type="match status" value="1"/>
</dbReference>
<feature type="non-terminal residue" evidence="3">
    <location>
        <position position="182"/>
    </location>
</feature>
<name>E9J6C5_SOLIN</name>
<accession>E9J6C5</accession>
<dbReference type="EMBL" id="GL768244">
    <property type="protein sequence ID" value="EFZ11630.1"/>
    <property type="molecule type" value="Genomic_DNA"/>
</dbReference>
<evidence type="ECO:0000259" key="2">
    <source>
        <dbReference type="Pfam" id="PF16012"/>
    </source>
</evidence>
<feature type="signal peptide" evidence="1">
    <location>
        <begin position="1"/>
        <end position="25"/>
    </location>
</feature>
<reference evidence="3" key="1">
    <citation type="journal article" date="2011" name="Proc. Natl. Acad. Sci. U.S.A.">
        <title>The genome of the fire ant Solenopsis invicta.</title>
        <authorList>
            <person name="Wurm Y."/>
            <person name="Wang J."/>
            <person name="Riba-Grognuz O."/>
            <person name="Corona M."/>
            <person name="Nygaard S."/>
            <person name="Hunt B.G."/>
            <person name="Ingram K.K."/>
            <person name="Falquet L."/>
            <person name="Nipitwattanaphon M."/>
            <person name="Gotzek D."/>
            <person name="Dijkstra M.B."/>
            <person name="Oettler J."/>
            <person name="Comtesse F."/>
            <person name="Shih C.J."/>
            <person name="Wu W.J."/>
            <person name="Yang C.C."/>
            <person name="Thomas J."/>
            <person name="Beaudoing E."/>
            <person name="Pradervand S."/>
            <person name="Flegel V."/>
            <person name="Cook E.D."/>
            <person name="Fabbretti R."/>
            <person name="Stockinger H."/>
            <person name="Long L."/>
            <person name="Farmerie W.G."/>
            <person name="Oakey J."/>
            <person name="Boomsma J.J."/>
            <person name="Pamilo P."/>
            <person name="Yi S.V."/>
            <person name="Heinze J."/>
            <person name="Goodisman M.A."/>
            <person name="Farinelli L."/>
            <person name="Harshman K."/>
            <person name="Hulo N."/>
            <person name="Cerutti L."/>
            <person name="Xenarios I."/>
            <person name="Shoemaker D."/>
            <person name="Keller L."/>
        </authorList>
    </citation>
    <scope>NUCLEOTIDE SEQUENCE [LARGE SCALE GENOMIC DNA]</scope>
</reference>
<evidence type="ECO:0000256" key="1">
    <source>
        <dbReference type="SAM" id="SignalP"/>
    </source>
</evidence>
<protein>
    <recommendedName>
        <fullName evidence="2">DUF4780 domain-containing protein</fullName>
    </recommendedName>
</protein>
<feature type="domain" description="DUF4780" evidence="2">
    <location>
        <begin position="76"/>
        <end position="162"/>
    </location>
</feature>
<sequence>RGPSPPGIKSCVGLGYLRLVAVITGLPGVKPCMGSGRPLPRTSSLSQAVSYRGDSCVALREQCLERCLWGTRRHPRLKVVGPEVLQRQHRAVVWVPGAPDEPAAVLERLERLSTGSWKIMAENVGATRDGGNLVLRIPESSVLKLKALDFKPYLGLDQVTFKVSGAQGGDREGEKGPPMDES</sequence>